<dbReference type="EMBL" id="CP151514">
    <property type="protein sequence ID" value="WZN66217.1"/>
    <property type="molecule type" value="Genomic_DNA"/>
</dbReference>
<dbReference type="Proteomes" id="UP001472866">
    <property type="component" value="Chromosome 14"/>
</dbReference>
<organism evidence="9 10">
    <name type="scientific">Chloropicon roscoffensis</name>
    <dbReference type="NCBI Taxonomy" id="1461544"/>
    <lineage>
        <taxon>Eukaryota</taxon>
        <taxon>Viridiplantae</taxon>
        <taxon>Chlorophyta</taxon>
        <taxon>Chloropicophyceae</taxon>
        <taxon>Chloropicales</taxon>
        <taxon>Chloropicaceae</taxon>
        <taxon>Chloropicon</taxon>
    </lineage>
</organism>
<comment type="similarity">
    <text evidence="4">Belongs to the RING-type zinc finger family. ATL subfamily.</text>
</comment>
<evidence type="ECO:0000256" key="6">
    <source>
        <dbReference type="SAM" id="Coils"/>
    </source>
</evidence>
<evidence type="ECO:0000256" key="4">
    <source>
        <dbReference type="ARBA" id="ARBA00024209"/>
    </source>
</evidence>
<keyword evidence="2 5" id="KW-0863">Zinc-finger</keyword>
<dbReference type="SUPFAM" id="SSF57850">
    <property type="entry name" value="RING/U-box"/>
    <property type="match status" value="1"/>
</dbReference>
<protein>
    <submittedName>
        <fullName evidence="9">RING-type domain-containing protein</fullName>
    </submittedName>
</protein>
<dbReference type="InterPro" id="IPR001841">
    <property type="entry name" value="Znf_RING"/>
</dbReference>
<sequence length="407" mass="44978">MDRYSLASIAREAMSEVSLQAEFRAEAEVQGQQEKLQRRIDAIRERIHRLRDFAAREGVPLEQVREYQDLQRALEGAPTLRLTPSPPERTAALAGRRAVAQEYGVGEGGTFDLGGREPARSWPADQGETSTSGVASARDGDGDGVGGQPDHRSPQCGGGRYSDHFSSFQNLSLGDVLGKPAKPARRAKVDKLWGPEDKQGRAEAARPRRDGGEAQTVSLGELLSTSRRPDLREKIRLAQERMGIRPPVQGQQGPSTSAARAGPSSGDFGGSLGEILRTRDAEEFRERRRFFHSAGSFDEPGPEEREASRTMGRESDRDGDGDGYKNDKSLANRALCRLHRTKYKETSEEAKEECAICLENFKFGQVLAVFGAGCRHTFHQACVVEWFRTGDVRCPLCRYNPLFGNWD</sequence>
<dbReference type="CDD" id="cd16473">
    <property type="entry name" value="RING-H2_RNF103"/>
    <property type="match status" value="1"/>
</dbReference>
<feature type="domain" description="RING-type" evidence="8">
    <location>
        <begin position="354"/>
        <end position="398"/>
    </location>
</feature>
<evidence type="ECO:0000259" key="8">
    <source>
        <dbReference type="PROSITE" id="PS50089"/>
    </source>
</evidence>
<proteinExistence type="inferred from homology"/>
<evidence type="ECO:0000256" key="3">
    <source>
        <dbReference type="ARBA" id="ARBA00022833"/>
    </source>
</evidence>
<reference evidence="9 10" key="1">
    <citation type="submission" date="2024-03" db="EMBL/GenBank/DDBJ databases">
        <title>Complete genome sequence of the green alga Chloropicon roscoffensis RCC1871.</title>
        <authorList>
            <person name="Lemieux C."/>
            <person name="Pombert J.-F."/>
            <person name="Otis C."/>
            <person name="Turmel M."/>
        </authorList>
    </citation>
    <scope>NUCLEOTIDE SEQUENCE [LARGE SCALE GENOMIC DNA]</scope>
    <source>
        <strain evidence="9 10">RCC1871</strain>
    </source>
</reference>
<dbReference type="AlphaFoldDB" id="A0AAX4PIH8"/>
<evidence type="ECO:0000313" key="10">
    <source>
        <dbReference type="Proteomes" id="UP001472866"/>
    </source>
</evidence>
<evidence type="ECO:0000256" key="7">
    <source>
        <dbReference type="SAM" id="MobiDB-lite"/>
    </source>
</evidence>
<evidence type="ECO:0000313" key="9">
    <source>
        <dbReference type="EMBL" id="WZN66217.1"/>
    </source>
</evidence>
<feature type="region of interest" description="Disordered" evidence="7">
    <location>
        <begin position="105"/>
        <end position="274"/>
    </location>
</feature>
<keyword evidence="6" id="KW-0175">Coiled coil</keyword>
<dbReference type="GO" id="GO:0008270">
    <property type="term" value="F:zinc ion binding"/>
    <property type="evidence" value="ECO:0007669"/>
    <property type="project" value="UniProtKB-KW"/>
</dbReference>
<feature type="compositionally biased region" description="Polar residues" evidence="7">
    <location>
        <begin position="249"/>
        <end position="258"/>
    </location>
</feature>
<feature type="compositionally biased region" description="Basic and acidic residues" evidence="7">
    <location>
        <begin position="227"/>
        <end position="243"/>
    </location>
</feature>
<accession>A0AAX4PIH8</accession>
<feature type="region of interest" description="Disordered" evidence="7">
    <location>
        <begin position="291"/>
        <end position="326"/>
    </location>
</feature>
<dbReference type="Pfam" id="PF13639">
    <property type="entry name" value="zf-RING_2"/>
    <property type="match status" value="1"/>
</dbReference>
<gene>
    <name evidence="9" type="ORF">HKI87_14g77820</name>
</gene>
<keyword evidence="3" id="KW-0862">Zinc</keyword>
<dbReference type="InterPro" id="IPR013083">
    <property type="entry name" value="Znf_RING/FYVE/PHD"/>
</dbReference>
<dbReference type="SMART" id="SM00184">
    <property type="entry name" value="RING"/>
    <property type="match status" value="1"/>
</dbReference>
<feature type="compositionally biased region" description="Polar residues" evidence="7">
    <location>
        <begin position="215"/>
        <end position="226"/>
    </location>
</feature>
<name>A0AAX4PIH8_9CHLO</name>
<feature type="compositionally biased region" description="Basic and acidic residues" evidence="7">
    <location>
        <begin position="302"/>
        <end position="326"/>
    </location>
</feature>
<dbReference type="PANTHER" id="PTHR14155">
    <property type="entry name" value="RING FINGER DOMAIN-CONTAINING"/>
    <property type="match status" value="1"/>
</dbReference>
<keyword evidence="1" id="KW-0479">Metal-binding</keyword>
<dbReference type="InterPro" id="IPR053238">
    <property type="entry name" value="RING-H2_zinc_finger"/>
</dbReference>
<feature type="coiled-coil region" evidence="6">
    <location>
        <begin position="26"/>
        <end position="53"/>
    </location>
</feature>
<feature type="compositionally biased region" description="Basic and acidic residues" evidence="7">
    <location>
        <begin position="187"/>
        <end position="212"/>
    </location>
</feature>
<dbReference type="Gene3D" id="3.30.40.10">
    <property type="entry name" value="Zinc/RING finger domain, C3HC4 (zinc finger)"/>
    <property type="match status" value="1"/>
</dbReference>
<evidence type="ECO:0000256" key="2">
    <source>
        <dbReference type="ARBA" id="ARBA00022771"/>
    </source>
</evidence>
<dbReference type="PROSITE" id="PS50089">
    <property type="entry name" value="ZF_RING_2"/>
    <property type="match status" value="1"/>
</dbReference>
<evidence type="ECO:0000256" key="1">
    <source>
        <dbReference type="ARBA" id="ARBA00022723"/>
    </source>
</evidence>
<keyword evidence="10" id="KW-1185">Reference proteome</keyword>
<dbReference type="PANTHER" id="PTHR14155:SF627">
    <property type="entry name" value="OS06G0192800 PROTEIN"/>
    <property type="match status" value="1"/>
</dbReference>
<evidence type="ECO:0000256" key="5">
    <source>
        <dbReference type="PROSITE-ProRule" id="PRU00175"/>
    </source>
</evidence>